<feature type="compositionally biased region" description="Pro residues" evidence="1">
    <location>
        <begin position="191"/>
        <end position="200"/>
    </location>
</feature>
<evidence type="ECO:0000256" key="1">
    <source>
        <dbReference type="SAM" id="MobiDB-lite"/>
    </source>
</evidence>
<dbReference type="RefSeq" id="WP_145795854.1">
    <property type="nucleotide sequence ID" value="NZ_BAAABR010000047.1"/>
</dbReference>
<reference evidence="3 4" key="1">
    <citation type="submission" date="2019-06" db="EMBL/GenBank/DDBJ databases">
        <title>Sequencing the genomes of 1000 actinobacteria strains.</title>
        <authorList>
            <person name="Klenk H.-P."/>
        </authorList>
    </citation>
    <scope>NUCLEOTIDE SEQUENCE [LARGE SCALE GENOMIC DNA]</scope>
    <source>
        <strain evidence="3 4">DSM 41649</strain>
    </source>
</reference>
<accession>A0A561EZQ7</accession>
<dbReference type="Pfam" id="PF14065">
    <property type="entry name" value="Pvc16_N"/>
    <property type="match status" value="1"/>
</dbReference>
<evidence type="ECO:0000313" key="4">
    <source>
        <dbReference type="Proteomes" id="UP000318416"/>
    </source>
</evidence>
<organism evidence="3 4">
    <name type="scientific">Kitasatospora atroaurantiaca</name>
    <dbReference type="NCBI Taxonomy" id="285545"/>
    <lineage>
        <taxon>Bacteria</taxon>
        <taxon>Bacillati</taxon>
        <taxon>Actinomycetota</taxon>
        <taxon>Actinomycetes</taxon>
        <taxon>Kitasatosporales</taxon>
        <taxon>Streptomycetaceae</taxon>
        <taxon>Kitasatospora</taxon>
    </lineage>
</organism>
<keyword evidence="4" id="KW-1185">Reference proteome</keyword>
<dbReference type="Proteomes" id="UP000318416">
    <property type="component" value="Unassembled WGS sequence"/>
</dbReference>
<dbReference type="InterPro" id="IPR025351">
    <property type="entry name" value="Pvc16_N"/>
</dbReference>
<dbReference type="EMBL" id="VIVR01000001">
    <property type="protein sequence ID" value="TWE21098.1"/>
    <property type="molecule type" value="Genomic_DNA"/>
</dbReference>
<dbReference type="OrthoDB" id="5514409at2"/>
<name>A0A561EZQ7_9ACTN</name>
<feature type="region of interest" description="Disordered" evidence="1">
    <location>
        <begin position="170"/>
        <end position="207"/>
    </location>
</feature>
<comment type="caution">
    <text evidence="3">The sequence shown here is derived from an EMBL/GenBank/DDBJ whole genome shotgun (WGS) entry which is preliminary data.</text>
</comment>
<evidence type="ECO:0000313" key="3">
    <source>
        <dbReference type="EMBL" id="TWE21098.1"/>
    </source>
</evidence>
<feature type="domain" description="Pvc16 N-terminal" evidence="2">
    <location>
        <begin position="4"/>
        <end position="180"/>
    </location>
</feature>
<proteinExistence type="predicted"/>
<evidence type="ECO:0000259" key="2">
    <source>
        <dbReference type="Pfam" id="PF14065"/>
    </source>
</evidence>
<sequence>MIHEVDESLRALVRAEVLNGADVDLVFDAPTRDWAARRNTPTVNLYLYDIREDLRRASRGRQNVYDEQGTVVARTLPPRYFKLSYLISAWTQRPEDEHRLLAALLHCFLRHTALPPAGLGPELAATGLPIPVGIALPPPEDRAFADVWSALGGELKPSLDLVVSAPVSTAPVYPAGPPTEEGLTLRSGELTPPPEPGPPPGRRRGRG</sequence>
<dbReference type="AlphaFoldDB" id="A0A561EZQ7"/>
<gene>
    <name evidence="3" type="ORF">FB465_6265</name>
</gene>
<protein>
    <submittedName>
        <fullName evidence="3">Uncharacterized protein DUF4255</fullName>
    </submittedName>
</protein>